<evidence type="ECO:0000256" key="8">
    <source>
        <dbReference type="ARBA" id="ARBA00022763"/>
    </source>
</evidence>
<keyword evidence="13" id="KW-0326">Glycosidase</keyword>
<dbReference type="SMART" id="SM00478">
    <property type="entry name" value="ENDO3c"/>
    <property type="match status" value="1"/>
</dbReference>
<keyword evidence="6" id="KW-0004">4Fe-4S</keyword>
<dbReference type="Gene3D" id="3.90.79.10">
    <property type="entry name" value="Nucleoside Triphosphate Pyrophosphohydrolase"/>
    <property type="match status" value="1"/>
</dbReference>
<dbReference type="SUPFAM" id="SSF48150">
    <property type="entry name" value="DNA-glycosylase"/>
    <property type="match status" value="1"/>
</dbReference>
<feature type="domain" description="HhH-GPD" evidence="15">
    <location>
        <begin position="224"/>
        <end position="401"/>
    </location>
</feature>
<dbReference type="PANTHER" id="PTHR42944:SF1">
    <property type="entry name" value="ADENINE DNA GLYCOSYLASE"/>
    <property type="match status" value="1"/>
</dbReference>
<reference evidence="16" key="1">
    <citation type="journal article" date="2023" name="Mol. Phylogenet. Evol.">
        <title>Genome-scale phylogeny and comparative genomics of the fungal order Sordariales.</title>
        <authorList>
            <person name="Hensen N."/>
            <person name="Bonometti L."/>
            <person name="Westerberg I."/>
            <person name="Brannstrom I.O."/>
            <person name="Guillou S."/>
            <person name="Cros-Aarteil S."/>
            <person name="Calhoun S."/>
            <person name="Haridas S."/>
            <person name="Kuo A."/>
            <person name="Mondo S."/>
            <person name="Pangilinan J."/>
            <person name="Riley R."/>
            <person name="LaButti K."/>
            <person name="Andreopoulos B."/>
            <person name="Lipzen A."/>
            <person name="Chen C."/>
            <person name="Yan M."/>
            <person name="Daum C."/>
            <person name="Ng V."/>
            <person name="Clum A."/>
            <person name="Steindorff A."/>
            <person name="Ohm R.A."/>
            <person name="Martin F."/>
            <person name="Silar P."/>
            <person name="Natvig D.O."/>
            <person name="Lalanne C."/>
            <person name="Gautier V."/>
            <person name="Ament-Velasquez S.L."/>
            <person name="Kruys A."/>
            <person name="Hutchinson M.I."/>
            <person name="Powell A.J."/>
            <person name="Barry K."/>
            <person name="Miller A.N."/>
            <person name="Grigoriev I.V."/>
            <person name="Debuchy R."/>
            <person name="Gladieux P."/>
            <person name="Hiltunen Thoren M."/>
            <person name="Johannesson H."/>
        </authorList>
    </citation>
    <scope>NUCLEOTIDE SEQUENCE</scope>
    <source>
        <strain evidence="16">CBS 560.94</strain>
    </source>
</reference>
<feature type="region of interest" description="Disordered" evidence="14">
    <location>
        <begin position="367"/>
        <end position="391"/>
    </location>
</feature>
<dbReference type="InterPro" id="IPR000445">
    <property type="entry name" value="HhH_motif"/>
</dbReference>
<dbReference type="GO" id="GO:0006285">
    <property type="term" value="P:base-excision repair, AP site formation"/>
    <property type="evidence" value="ECO:0007669"/>
    <property type="project" value="UniProtKB-ARBA"/>
</dbReference>
<feature type="compositionally biased region" description="Basic and acidic residues" evidence="14">
    <location>
        <begin position="1"/>
        <end position="20"/>
    </location>
</feature>
<evidence type="ECO:0000259" key="15">
    <source>
        <dbReference type="SMART" id="SM00478"/>
    </source>
</evidence>
<dbReference type="CDD" id="cd00056">
    <property type="entry name" value="ENDO3c"/>
    <property type="match status" value="1"/>
</dbReference>
<evidence type="ECO:0000256" key="1">
    <source>
        <dbReference type="ARBA" id="ARBA00000843"/>
    </source>
</evidence>
<dbReference type="InterPro" id="IPR044298">
    <property type="entry name" value="MIG/MutY"/>
</dbReference>
<evidence type="ECO:0000256" key="2">
    <source>
        <dbReference type="ARBA" id="ARBA00001966"/>
    </source>
</evidence>
<dbReference type="Pfam" id="PF00633">
    <property type="entry name" value="HHH"/>
    <property type="match status" value="1"/>
</dbReference>
<feature type="region of interest" description="Disordered" evidence="14">
    <location>
        <begin position="462"/>
        <end position="519"/>
    </location>
</feature>
<dbReference type="InterPro" id="IPR011257">
    <property type="entry name" value="DNA_glycosylase"/>
</dbReference>
<evidence type="ECO:0000256" key="7">
    <source>
        <dbReference type="ARBA" id="ARBA00022723"/>
    </source>
</evidence>
<dbReference type="InterPro" id="IPR023170">
    <property type="entry name" value="HhH_base_excis_C"/>
</dbReference>
<dbReference type="AlphaFoldDB" id="A0AAE0JF32"/>
<evidence type="ECO:0000313" key="17">
    <source>
        <dbReference type="Proteomes" id="UP001278500"/>
    </source>
</evidence>
<keyword evidence="12" id="KW-0234">DNA repair</keyword>
<dbReference type="Gene3D" id="1.10.1670.10">
    <property type="entry name" value="Helix-hairpin-Helix base-excision DNA repair enzymes (C-terminal)"/>
    <property type="match status" value="1"/>
</dbReference>
<comment type="caution">
    <text evidence="16">The sequence shown here is derived from an EMBL/GenBank/DDBJ whole genome shotgun (WGS) entry which is preliminary data.</text>
</comment>
<name>A0AAE0JF32_9PEZI</name>
<feature type="compositionally biased region" description="Basic and acidic residues" evidence="14">
    <location>
        <begin position="375"/>
        <end position="389"/>
    </location>
</feature>
<evidence type="ECO:0000256" key="5">
    <source>
        <dbReference type="ARBA" id="ARBA00022023"/>
    </source>
</evidence>
<keyword evidence="10" id="KW-0408">Iron</keyword>
<dbReference type="GeneID" id="87867845"/>
<evidence type="ECO:0000256" key="12">
    <source>
        <dbReference type="ARBA" id="ARBA00023204"/>
    </source>
</evidence>
<dbReference type="GO" id="GO:0046872">
    <property type="term" value="F:metal ion binding"/>
    <property type="evidence" value="ECO:0007669"/>
    <property type="project" value="UniProtKB-KW"/>
</dbReference>
<sequence length="704" mass="77261">MVETRRRSARIADAKFDPLEYHTAPTNADSDPNPDSDSSALSDIDESEFDSDARPSKRRKTASGQASRAVRKTRSTTVKTVTTKTVTTRTKASATTTARTSTSITATLTTTTKAKPKSTAASIQALITQLFDGALPQKHELPCLPSNPHSLTYHNPLLFSSSTARTTRDALLTWFDSVSSDRQMPWRKPWIDTTSLLSSASACPQDLREAVAQRAYEVLLSETMLQQTRVSTVIPYYNKWLAALPTMQSLAAAQPEEVLSLWKGLGYYSRATRLHSLAQLVCPPCSQGGYDGLLPHTVAKLMQLPGVGRYTAGAVASIVYGRAEPMVDGNVIRVLARQLGIRGDVKSKKVLEVVWEAAKHLVEAAAWDGTDATDEERKGKEPQVSDRPGRWGQGLMELGATVCLPGPAKPKCGLCPIKETCRAYQEGVEIATQKGLLPGRKVTETKKGMGAGEMVDIEDSCTLCPPPEAEDLEKSAAEDKPDEKKGKKKGGVSAFFDKFKGPGTHRKKEVEDDSDSTGPSLAAMEVITSHCSKYPYTKPKTKKLREEECLVVSIRRQSDGCYLIHKRPAKGLLAGMWELPSHTLPADSTWNDEPSTKKMNKVRMVLKEVLKEMGVRQWRVRYWEKEDEELGTVPWTFSHFKLMMHVWAVDLVEGGDVGGERGGGDAKMKRWATVEEIEGENMGTGMKKCWELVKGSRDLAGGSG</sequence>
<accession>A0AAE0JF32</accession>
<gene>
    <name evidence="16" type="ORF">B0H65DRAFT_577359</name>
</gene>
<comment type="similarity">
    <text evidence="3">Belongs to the Nth/MutY family.</text>
</comment>
<dbReference type="InterPro" id="IPR004036">
    <property type="entry name" value="Endonuclease-III-like_CS2"/>
</dbReference>
<dbReference type="InterPro" id="IPR015797">
    <property type="entry name" value="NUDIX_hydrolase-like_dom_sf"/>
</dbReference>
<feature type="compositionally biased region" description="Low complexity" evidence="14">
    <location>
        <begin position="75"/>
        <end position="94"/>
    </location>
</feature>
<dbReference type="GO" id="GO:0000701">
    <property type="term" value="F:purine-specific mismatch base pair DNA N-glycosylase activity"/>
    <property type="evidence" value="ECO:0007669"/>
    <property type="project" value="UniProtKB-EC"/>
</dbReference>
<evidence type="ECO:0000313" key="16">
    <source>
        <dbReference type="EMBL" id="KAK3343304.1"/>
    </source>
</evidence>
<dbReference type="CDD" id="cd03431">
    <property type="entry name" value="NUDIX_DNA_Glycosylase_C-MutY"/>
    <property type="match status" value="1"/>
</dbReference>
<reference evidence="16" key="2">
    <citation type="submission" date="2023-06" db="EMBL/GenBank/DDBJ databases">
        <authorList>
            <consortium name="Lawrence Berkeley National Laboratory"/>
            <person name="Haridas S."/>
            <person name="Hensen N."/>
            <person name="Bonometti L."/>
            <person name="Westerberg I."/>
            <person name="Brannstrom I.O."/>
            <person name="Guillou S."/>
            <person name="Cros-Aarteil S."/>
            <person name="Calhoun S."/>
            <person name="Kuo A."/>
            <person name="Mondo S."/>
            <person name="Pangilinan J."/>
            <person name="Riley R."/>
            <person name="Labutti K."/>
            <person name="Andreopoulos B."/>
            <person name="Lipzen A."/>
            <person name="Chen C."/>
            <person name="Yanf M."/>
            <person name="Daum C."/>
            <person name="Ng V."/>
            <person name="Clum A."/>
            <person name="Steindorff A."/>
            <person name="Ohm R."/>
            <person name="Martin F."/>
            <person name="Silar P."/>
            <person name="Natvig D."/>
            <person name="Lalanne C."/>
            <person name="Gautier V."/>
            <person name="Ament-Velasquez S.L."/>
            <person name="Kruys A."/>
            <person name="Hutchinson M.I."/>
            <person name="Powell A.J."/>
            <person name="Barry K."/>
            <person name="Miller A.N."/>
            <person name="Grigoriev I.V."/>
            <person name="Debuchy R."/>
            <person name="Gladieux P."/>
            <person name="Thoren M.H."/>
            <person name="Johannesson H."/>
        </authorList>
    </citation>
    <scope>NUCLEOTIDE SEQUENCE</scope>
    <source>
        <strain evidence="16">CBS 560.94</strain>
    </source>
</reference>
<dbReference type="InterPro" id="IPR003265">
    <property type="entry name" value="HhH-GPD_domain"/>
</dbReference>
<dbReference type="GO" id="GO:0006298">
    <property type="term" value="P:mismatch repair"/>
    <property type="evidence" value="ECO:0007669"/>
    <property type="project" value="TreeGrafter"/>
</dbReference>
<dbReference type="PANTHER" id="PTHR42944">
    <property type="entry name" value="ADENINE DNA GLYCOSYLASE"/>
    <property type="match status" value="1"/>
</dbReference>
<organism evidence="16 17">
    <name type="scientific">Neurospora tetraspora</name>
    <dbReference type="NCBI Taxonomy" id="94610"/>
    <lineage>
        <taxon>Eukaryota</taxon>
        <taxon>Fungi</taxon>
        <taxon>Dikarya</taxon>
        <taxon>Ascomycota</taxon>
        <taxon>Pezizomycotina</taxon>
        <taxon>Sordariomycetes</taxon>
        <taxon>Sordariomycetidae</taxon>
        <taxon>Sordariales</taxon>
        <taxon>Sordariaceae</taxon>
        <taxon>Neurospora</taxon>
    </lineage>
</organism>
<evidence type="ECO:0000256" key="3">
    <source>
        <dbReference type="ARBA" id="ARBA00008343"/>
    </source>
</evidence>
<dbReference type="PROSITE" id="PS01155">
    <property type="entry name" value="ENDONUCLEASE_III_2"/>
    <property type="match status" value="1"/>
</dbReference>
<evidence type="ECO:0000256" key="14">
    <source>
        <dbReference type="SAM" id="MobiDB-lite"/>
    </source>
</evidence>
<dbReference type="RefSeq" id="XP_062681097.1">
    <property type="nucleotide sequence ID" value="XM_062830691.1"/>
</dbReference>
<dbReference type="GO" id="GO:0032357">
    <property type="term" value="F:oxidized purine DNA binding"/>
    <property type="evidence" value="ECO:0007669"/>
    <property type="project" value="TreeGrafter"/>
</dbReference>
<evidence type="ECO:0000256" key="9">
    <source>
        <dbReference type="ARBA" id="ARBA00022801"/>
    </source>
</evidence>
<dbReference type="EC" id="3.2.2.31" evidence="4"/>
<protein>
    <recommendedName>
        <fullName evidence="5">Adenine DNA glycosylase</fullName>
        <ecNumber evidence="4">3.2.2.31</ecNumber>
    </recommendedName>
</protein>
<evidence type="ECO:0000256" key="13">
    <source>
        <dbReference type="ARBA" id="ARBA00023295"/>
    </source>
</evidence>
<feature type="region of interest" description="Disordered" evidence="14">
    <location>
        <begin position="1"/>
        <end position="94"/>
    </location>
</feature>
<evidence type="ECO:0000256" key="4">
    <source>
        <dbReference type="ARBA" id="ARBA00012045"/>
    </source>
</evidence>
<dbReference type="GO" id="GO:0035485">
    <property type="term" value="F:adenine/guanine mispair binding"/>
    <property type="evidence" value="ECO:0007669"/>
    <property type="project" value="TreeGrafter"/>
</dbReference>
<feature type="compositionally biased region" description="Basic and acidic residues" evidence="14">
    <location>
        <begin position="472"/>
        <end position="485"/>
    </location>
</feature>
<dbReference type="Proteomes" id="UP001278500">
    <property type="component" value="Unassembled WGS sequence"/>
</dbReference>
<keyword evidence="7" id="KW-0479">Metal-binding</keyword>
<dbReference type="GO" id="GO:0051539">
    <property type="term" value="F:4 iron, 4 sulfur cluster binding"/>
    <property type="evidence" value="ECO:0007669"/>
    <property type="project" value="UniProtKB-KW"/>
</dbReference>
<proteinExistence type="inferred from homology"/>
<keyword evidence="8" id="KW-0227">DNA damage</keyword>
<dbReference type="Pfam" id="PF00730">
    <property type="entry name" value="HhH-GPD"/>
    <property type="match status" value="1"/>
</dbReference>
<dbReference type="GO" id="GO:0005634">
    <property type="term" value="C:nucleus"/>
    <property type="evidence" value="ECO:0007669"/>
    <property type="project" value="TreeGrafter"/>
</dbReference>
<feature type="compositionally biased region" description="Low complexity" evidence="14">
    <location>
        <begin position="27"/>
        <end position="42"/>
    </location>
</feature>
<dbReference type="Gene3D" id="1.10.340.30">
    <property type="entry name" value="Hypothetical protein, domain 2"/>
    <property type="match status" value="1"/>
</dbReference>
<dbReference type="GO" id="GO:0034039">
    <property type="term" value="F:8-oxo-7,8-dihydroguanine DNA N-glycosylase activity"/>
    <property type="evidence" value="ECO:0007669"/>
    <property type="project" value="TreeGrafter"/>
</dbReference>
<comment type="cofactor">
    <cofactor evidence="2">
        <name>[4Fe-4S] cluster</name>
        <dbReference type="ChEBI" id="CHEBI:49883"/>
    </cofactor>
</comment>
<keyword evidence="11" id="KW-0411">Iron-sulfur</keyword>
<comment type="catalytic activity">
    <reaction evidence="1">
        <text>Hydrolyzes free adenine bases from 7,8-dihydro-8-oxoguanine:adenine mismatched double-stranded DNA, leaving an apurinic site.</text>
        <dbReference type="EC" id="3.2.2.31"/>
    </reaction>
</comment>
<keyword evidence="9" id="KW-0378">Hydrolase</keyword>
<dbReference type="EMBL" id="JAUEPP010000005">
    <property type="protein sequence ID" value="KAK3343304.1"/>
    <property type="molecule type" value="Genomic_DNA"/>
</dbReference>
<keyword evidence="17" id="KW-1185">Reference proteome</keyword>
<dbReference type="Pfam" id="PF14815">
    <property type="entry name" value="NUDIX_4"/>
    <property type="match status" value="1"/>
</dbReference>
<evidence type="ECO:0000256" key="11">
    <source>
        <dbReference type="ARBA" id="ARBA00023014"/>
    </source>
</evidence>
<evidence type="ECO:0000256" key="10">
    <source>
        <dbReference type="ARBA" id="ARBA00023004"/>
    </source>
</evidence>
<evidence type="ECO:0000256" key="6">
    <source>
        <dbReference type="ARBA" id="ARBA00022485"/>
    </source>
</evidence>
<dbReference type="SUPFAM" id="SSF55811">
    <property type="entry name" value="Nudix"/>
    <property type="match status" value="1"/>
</dbReference>
<dbReference type="InterPro" id="IPR029119">
    <property type="entry name" value="MutY_C"/>
</dbReference>